<evidence type="ECO:0000313" key="2">
    <source>
        <dbReference type="EMBL" id="EJU06778.1"/>
    </source>
</evidence>
<dbReference type="Proteomes" id="UP000004829">
    <property type="component" value="Unassembled WGS sequence"/>
</dbReference>
<comment type="caution">
    <text evidence="2">The sequence shown here is derived from an EMBL/GenBank/DDBJ whole genome shotgun (WGS) entry which is preliminary data.</text>
</comment>
<protein>
    <recommendedName>
        <fullName evidence="1">Autotransporter domain-containing protein</fullName>
    </recommendedName>
</protein>
<dbReference type="NCBIfam" id="NF033175">
    <property type="entry name" value="fuso_auto_Nterm"/>
    <property type="match status" value="1"/>
</dbReference>
<dbReference type="RefSeq" id="WP_005919606.1">
    <property type="nucleotide sequence ID" value="NZ_ALVD01000011.1"/>
</dbReference>
<reference evidence="3" key="1">
    <citation type="journal article" date="2012" name="J. Bacteriol.">
        <title>Draft Genome Sequence of Fusobacterium nucleatum ChDC F128, Isolated from a Periodontitis Lesion.</title>
        <authorList>
            <person name="Park S.N."/>
            <person name="Kong S.W."/>
            <person name="Kim H.S."/>
            <person name="Park M.S."/>
            <person name="Lee J.W."/>
            <person name="Cho E."/>
            <person name="Lim Y.K."/>
            <person name="Choi M.H."/>
            <person name="Chang Y.H."/>
            <person name="Shin J.H."/>
            <person name="Park H.S."/>
            <person name="Choi S.H."/>
            <person name="Kook J.K."/>
        </authorList>
    </citation>
    <scope>NUCLEOTIDE SEQUENCE [LARGE SCALE GENOMIC DNA]</scope>
    <source>
        <strain evidence="3">ChDC F128</strain>
    </source>
</reference>
<dbReference type="SUPFAM" id="SSF103515">
    <property type="entry name" value="Autotransporter"/>
    <property type="match status" value="1"/>
</dbReference>
<dbReference type="InterPro" id="IPR005546">
    <property type="entry name" value="Autotransporte_beta"/>
</dbReference>
<dbReference type="Pfam" id="PF03797">
    <property type="entry name" value="Autotransporter"/>
    <property type="match status" value="1"/>
</dbReference>
<organism evidence="2 3">
    <name type="scientific">Fusobacterium hwasookii ChDC F128</name>
    <dbReference type="NCBI Taxonomy" id="1216362"/>
    <lineage>
        <taxon>Bacteria</taxon>
        <taxon>Fusobacteriati</taxon>
        <taxon>Fusobacteriota</taxon>
        <taxon>Fusobacteriia</taxon>
        <taxon>Fusobacteriales</taxon>
        <taxon>Fusobacteriaceae</taxon>
        <taxon>Fusobacterium</taxon>
    </lineage>
</organism>
<feature type="domain" description="Autotransporter" evidence="1">
    <location>
        <begin position="2078"/>
        <end position="2371"/>
    </location>
</feature>
<name>A0ABP2R1Z6_9FUSO</name>
<evidence type="ECO:0000313" key="3">
    <source>
        <dbReference type="Proteomes" id="UP000004829"/>
    </source>
</evidence>
<accession>A0ABP2R1Z6</accession>
<dbReference type="PROSITE" id="PS51208">
    <property type="entry name" value="AUTOTRANSPORTER"/>
    <property type="match status" value="1"/>
</dbReference>
<gene>
    <name evidence="2" type="ORF">B437_10535</name>
</gene>
<evidence type="ECO:0000259" key="1">
    <source>
        <dbReference type="PROSITE" id="PS51208"/>
    </source>
</evidence>
<sequence length="2371" mass="251828">MSNLYKIEKNLRSIAKRYKTVKYSLGLAILFLMLGVSAFSEEVESSQVNGVPTREEIASSRESLKNSVGSLQSKIDQARAENEKGLAGLKLELTQLMEQGDQVVKSPWASWQFGATYTYSKWNDTYKGSGDKSQKYPFEGMFLRSTNLFEQALSPLSDKYKELPSAKNSYVSSSNRRNGLGLGYGLASTEQKQEPLATLNVDASVRPKDVFRDPINAPTVTVQAPQLPPLNVPNLTPRAVNVPSPNVPNKTVNIVQPNASPFTGFFFDASANALHFNNSQGLVTGSATYTETKNVTLYSGVKGQDIKDNKAINQITPAANTGYIKTDGTIVDVSTSTNLGGLTSGNIIGRTTNILYRSGYDDGRDLTLSNLKLHVRGNFDGTTSGGVASSGAANDSYVDIGRGAAGGADPGSPVVPTRGTVGIHTLLNVKVKDTKATLYGRAGFLTSETWRSGTVTMENTTVDVYGEQNSVFYIMPSAYGTIAERLSRESATDKSHLKFYIGGLKGTTNINMYGKGNTAYLSTGISGPRHIENSGIINLDGASNIVYSNIGYTPDWSKTWYQNNTRYGAVTRNVYGDGSVAQNKMKSIVKLGTGSGSVNLYGDESVGIFFGSKMGGADPKSWEVDHRNVEFGTLQIIKKSSFIGIYQGEIELHAKIGERLSSTGGKYQTTEGNIYTLADSKEFVEGAVGVFSQSGQREGIRPIDDLGVPVGGYGGTAEYAHINELETKDKIHSLQIAKLDVRFGNKSRNGFMLISKLGTVMDIASPSADVNYIPNMTTEITDGVNGASTTEAQASLGTTIAYAEGTWDQAKHQLGSKLVNLNKNNTDAAAVNGGTARKPLTDMTASTAAKLQGLPSEINIYPNVTLASKNGIAYMGDNKGIVNAKGTTKAVNYGAIIGFARNKGVVNITGAITALDNNVVKADNKYKNIAGLATAGGTVNITGNVNINGIGGLASGNGSVVNLKGKANVINIGKDGGLAAVNQGKVNFAGGTINIGAGRPSSTPMYADSSSSIIFQDGATATAKPTQINMASGILMPGPAIDYSATTTGTGKYKGMKNVKVKLVGDGVVLQTNNGRTLNWNGSTAGSNGVKTAMKLGELDTNGKKFKIYDINGTFNLNTNLNLDTTTDEFNSSLGLSNEVFNIASTVTISSTAGNGLSMGSNSSASSNATNVYNNNGKVNITGGARNRTSAINISYGTINNKNIVSVDKGIGLYGINGSKLINNNSGKITVTSTGVGMAGFTSANTLQEYGTDKKIKNGTLLSTDRTLELINKGTITVNGANSVGMYGETAKITGAHSNTKVKASNGFITNEGKIVMTGKNAVGIVSKGLGNTINLKGTGSSDIELKGTKSIGVYAEKSNIRLLSNYGVEIKDDGTGIFVKDGSTISVGNLELKYSGSNTQRGTGIFYQGKAATTMTNKVNIRLVDTVGSKIGLIGIYTNNGGILANNGNILGNKGYGIVTHGTEIINNANITLNNPIASKNASVGIVTKASDKITNKGTISVGNDSVGIYGKAIDNINKITVGNAGTGIYSTTGNVNLISGSIQVGSNKAVGVYVQGKGQTVTANSGSSLTIGDNSFGFINSGSGNKINSNIVSQILGTDATYVYSTDKTGLVTNNTALTATGSYNYGLYSAGTVVNNKSINFNSGFGNVGIYSTYGGRATNNSNISVGKSYIDPNDVQNNRYSVGMAAGFSPTEIERRAGKTPYTGNIVNNGTINVTGEYSIGMYGTGAGTKVYNGTATNPNAVINLSASNTTGMYLDNGAVGYNYGTIKTVGTGLEKVVGIVVKNGSILENHGNIILNAKSAVGLLTKGNAVGNNLGIIKNYNSMQIQVSGDGAVKRQEDTNNSSFGKGLGDVSIDVPKGSTVGKIYVNGKIVVPEVQKASSEQYKEINVSKIGMYIDTSSKRFTKPIEGLSQLNSLTKADLIIGVEAAENTTAKQIQVNKKILKPYNAMIRKNPQINDWKIYSGSLTWIATISQNQTDGTIENAYMAKVNYTSWAGQVATPVDKKDTFNFLDGLEQRYGVEGIGTRENQVFQKINKIGNNEEILFFQAIDEMMGHQYANVQQRVQSTGIILDKEFNYLRDEWRTASKDSNKIKIFGTNGEYKTDTAGVIDYKNNAYGVAYVHENEDIKLGKGIGWYTGIVHNTFKFKDIGNSEEEQLQGKVGLFKSVPFDDNNSLNWTISGDVFVGYNTMNRRFLVVDEVFHAKAKYYTYGVGIKNEIGKDFRLSESFSLRPYAALGLEYGRVSKIREKSGEIKLEVKQNDYVSIKPEIGAELGFRHFFGAKSLRAGLGVAYENELGRVANGNNKARVVDTTADWFNIRGEKEDRKGNVKVDLNVGVDNTRVGVTANVGYDTKGENLRGGLGLRIIF</sequence>
<dbReference type="EMBL" id="ALVD01000011">
    <property type="protein sequence ID" value="EJU06778.1"/>
    <property type="molecule type" value="Genomic_DNA"/>
</dbReference>
<dbReference type="InterPro" id="IPR036709">
    <property type="entry name" value="Autotransporte_beta_dom_sf"/>
</dbReference>
<dbReference type="InterPro" id="IPR053787">
    <property type="entry name" value="Autotransptr-assoc_N"/>
</dbReference>
<proteinExistence type="predicted"/>
<dbReference type="SMART" id="SM00869">
    <property type="entry name" value="Autotransporter"/>
    <property type="match status" value="1"/>
</dbReference>
<keyword evidence="3" id="KW-1185">Reference proteome</keyword>